<evidence type="ECO:0000259" key="9">
    <source>
        <dbReference type="Pfam" id="PF01432"/>
    </source>
</evidence>
<dbReference type="PANTHER" id="PTHR11804">
    <property type="entry name" value="PROTEASE M3 THIMET OLIGOPEPTIDASE-RELATED"/>
    <property type="match status" value="1"/>
</dbReference>
<evidence type="ECO:0000256" key="1">
    <source>
        <dbReference type="ARBA" id="ARBA00006040"/>
    </source>
</evidence>
<evidence type="ECO:0000256" key="3">
    <source>
        <dbReference type="ARBA" id="ARBA00022723"/>
    </source>
</evidence>
<organism evidence="10 11">
    <name type="scientific">Acrasis kona</name>
    <dbReference type="NCBI Taxonomy" id="1008807"/>
    <lineage>
        <taxon>Eukaryota</taxon>
        <taxon>Discoba</taxon>
        <taxon>Heterolobosea</taxon>
        <taxon>Tetramitia</taxon>
        <taxon>Eutetramitia</taxon>
        <taxon>Acrasidae</taxon>
        <taxon>Acrasis</taxon>
    </lineage>
</organism>
<keyword evidence="2 7" id="KW-0645">Protease</keyword>
<evidence type="ECO:0000313" key="10">
    <source>
        <dbReference type="EMBL" id="KAL0485816.1"/>
    </source>
</evidence>
<comment type="caution">
    <text evidence="10">The sequence shown here is derived from an EMBL/GenBank/DDBJ whole genome shotgun (WGS) entry which is preliminary data.</text>
</comment>
<dbReference type="GO" id="GO:0006518">
    <property type="term" value="P:peptide metabolic process"/>
    <property type="evidence" value="ECO:0007669"/>
    <property type="project" value="TreeGrafter"/>
</dbReference>
<evidence type="ECO:0000256" key="2">
    <source>
        <dbReference type="ARBA" id="ARBA00022670"/>
    </source>
</evidence>
<dbReference type="PANTHER" id="PTHR11804:SF79">
    <property type="entry name" value="MITOCHONDRIAL INTERMEDIATE PEPTIDASE"/>
    <property type="match status" value="1"/>
</dbReference>
<keyword evidence="6 7" id="KW-0482">Metalloprotease</keyword>
<dbReference type="InterPro" id="IPR024079">
    <property type="entry name" value="MetalloPept_cat_dom_sf"/>
</dbReference>
<dbReference type="InterPro" id="IPR024077">
    <property type="entry name" value="Neurolysin/TOP_dom2"/>
</dbReference>
<keyword evidence="4 7" id="KW-0378">Hydrolase</keyword>
<name>A0AAW2Z7N6_9EUKA</name>
<dbReference type="Gene3D" id="1.10.1370.10">
    <property type="entry name" value="Neurolysin, domain 3"/>
    <property type="match status" value="1"/>
</dbReference>
<evidence type="ECO:0000256" key="6">
    <source>
        <dbReference type="ARBA" id="ARBA00023049"/>
    </source>
</evidence>
<dbReference type="GO" id="GO:0005739">
    <property type="term" value="C:mitochondrion"/>
    <property type="evidence" value="ECO:0007669"/>
    <property type="project" value="TreeGrafter"/>
</dbReference>
<reference evidence="10 11" key="1">
    <citation type="submission" date="2024-03" db="EMBL/GenBank/DDBJ databases">
        <title>The Acrasis kona genome and developmental transcriptomes reveal deep origins of eukaryotic multicellular pathways.</title>
        <authorList>
            <person name="Sheikh S."/>
            <person name="Fu C.-J."/>
            <person name="Brown M.W."/>
            <person name="Baldauf S.L."/>
        </authorList>
    </citation>
    <scope>NUCLEOTIDE SEQUENCE [LARGE SCALE GENOMIC DNA]</scope>
    <source>
        <strain evidence="10 11">ATCC MYA-3509</strain>
    </source>
</reference>
<feature type="domain" description="Peptidase M3A/M3B catalytic" evidence="9">
    <location>
        <begin position="309"/>
        <end position="571"/>
    </location>
</feature>
<dbReference type="GO" id="GO:0006508">
    <property type="term" value="P:proteolysis"/>
    <property type="evidence" value="ECO:0007669"/>
    <property type="project" value="UniProtKB-KW"/>
</dbReference>
<dbReference type="InterPro" id="IPR045090">
    <property type="entry name" value="Pept_M3A_M3B"/>
</dbReference>
<evidence type="ECO:0000256" key="4">
    <source>
        <dbReference type="ARBA" id="ARBA00022801"/>
    </source>
</evidence>
<evidence type="ECO:0000256" key="7">
    <source>
        <dbReference type="RuleBase" id="RU003435"/>
    </source>
</evidence>
<feature type="compositionally biased region" description="Basic and acidic residues" evidence="8">
    <location>
        <begin position="42"/>
        <end position="77"/>
    </location>
</feature>
<dbReference type="Gene3D" id="3.40.390.10">
    <property type="entry name" value="Collagenase (Catalytic Domain)"/>
    <property type="match status" value="1"/>
</dbReference>
<evidence type="ECO:0000256" key="5">
    <source>
        <dbReference type="ARBA" id="ARBA00022833"/>
    </source>
</evidence>
<comment type="similarity">
    <text evidence="1 7">Belongs to the peptidase M3 family.</text>
</comment>
<keyword evidence="3 7" id="KW-0479">Metal-binding</keyword>
<keyword evidence="11" id="KW-1185">Reference proteome</keyword>
<dbReference type="GO" id="GO:0046872">
    <property type="term" value="F:metal ion binding"/>
    <property type="evidence" value="ECO:0007669"/>
    <property type="project" value="UniProtKB-UniRule"/>
</dbReference>
<accession>A0AAW2Z7N6</accession>
<dbReference type="SUPFAM" id="SSF55486">
    <property type="entry name" value="Metalloproteases ('zincins'), catalytic domain"/>
    <property type="match status" value="1"/>
</dbReference>
<dbReference type="Pfam" id="PF01432">
    <property type="entry name" value="Peptidase_M3"/>
    <property type="match status" value="1"/>
</dbReference>
<dbReference type="InterPro" id="IPR001567">
    <property type="entry name" value="Pept_M3A_M3B_dom"/>
</dbReference>
<sequence length="757" mass="86149">MMRIALRRGQSIKSYPFVFDATTTHSYAKKEKVVSYKKLQHQKKEQAKQNKLQMEEKQAAKAAEARMKKYEKDEERRKKGKSTGFSSNTIPHQPEINLVKRKHIKLRHTKENQPDLFRDFINTHRNIDFNLESGIFGEPEFRTPEGLQKWAADKRLDNDAIIAKIQDGDENELFDKLNDNLQQVRGVTASIVNLHADPSWTNAAQSARESTDATFVRHLHDSQFGQLGLSNNKFSIMDAMATNKNASGDFNHSYEVKSTYVESQKTLKIDPPSLLFELPPRDNQILPRTAVKKKKYVTVDLNRSSNVILTHVTNERVRKQVLEPVEKAWNSNAFDNIMKDVIKQGNKLAKQAFDKEHFAHVLAGDLKLENVDGVLDNLSLKLKSPLKSQLTQMLSLKKQRYSNALFRKCTFENAMKVELGSPGPSDPNNSTLLQHDLRYYANQCKLSGTVTFDQQRVKDFFPISRCLEGISTMANQLFGYTLQPSKRGEEGPLSWKNIKVMEQGTVVGDVYLDLFYHKSSPNKPTVTNSFSLSSSSSSQQQPIKAVMSFTFDDNLLGLPTVLSVGELRLLTRSFLSTFYHIQNKVQPDVIMESILNGIADRYCHRVDFIKSFAKQRGTHMSIPNDYVTQAINEDPILETPLHLLSRVVLSKYDLDVYRRDYVSFEKYCADKQAASEEGEDVFVLPDYGAMEELSNVSNPLNRFVVTQVMAGNLYQHYKGDDKGLSRALKSKTVDELVKDVANVYDVGHVLGDLYYPK</sequence>
<comment type="cofactor">
    <cofactor evidence="7">
        <name>Zn(2+)</name>
        <dbReference type="ChEBI" id="CHEBI:29105"/>
    </cofactor>
    <text evidence="7">Binds 1 zinc ion.</text>
</comment>
<gene>
    <name evidence="10" type="ORF">AKO1_004112</name>
</gene>
<dbReference type="GO" id="GO:0004222">
    <property type="term" value="F:metalloendopeptidase activity"/>
    <property type="evidence" value="ECO:0007669"/>
    <property type="project" value="InterPro"/>
</dbReference>
<dbReference type="EMBL" id="JAOPGA020001171">
    <property type="protein sequence ID" value="KAL0485816.1"/>
    <property type="molecule type" value="Genomic_DNA"/>
</dbReference>
<feature type="region of interest" description="Disordered" evidence="8">
    <location>
        <begin position="40"/>
        <end position="93"/>
    </location>
</feature>
<evidence type="ECO:0000313" key="11">
    <source>
        <dbReference type="Proteomes" id="UP001431209"/>
    </source>
</evidence>
<evidence type="ECO:0000256" key="8">
    <source>
        <dbReference type="SAM" id="MobiDB-lite"/>
    </source>
</evidence>
<proteinExistence type="inferred from homology"/>
<protein>
    <submittedName>
        <fullName evidence="10">Mitochondrial intermediate peptidase Mipep</fullName>
    </submittedName>
</protein>
<dbReference type="AlphaFoldDB" id="A0AAW2Z7N6"/>
<dbReference type="Proteomes" id="UP001431209">
    <property type="component" value="Unassembled WGS sequence"/>
</dbReference>
<keyword evidence="5 7" id="KW-0862">Zinc</keyword>